<dbReference type="Proteomes" id="UP000887574">
    <property type="component" value="Unplaced"/>
</dbReference>
<evidence type="ECO:0000313" key="1">
    <source>
        <dbReference type="Proteomes" id="UP000887574"/>
    </source>
</evidence>
<dbReference type="AlphaFoldDB" id="A0A915EJT3"/>
<accession>A0A915EJT3</accession>
<organism evidence="1 2">
    <name type="scientific">Ditylenchus dipsaci</name>
    <dbReference type="NCBI Taxonomy" id="166011"/>
    <lineage>
        <taxon>Eukaryota</taxon>
        <taxon>Metazoa</taxon>
        <taxon>Ecdysozoa</taxon>
        <taxon>Nematoda</taxon>
        <taxon>Chromadorea</taxon>
        <taxon>Rhabditida</taxon>
        <taxon>Tylenchina</taxon>
        <taxon>Tylenchomorpha</taxon>
        <taxon>Sphaerularioidea</taxon>
        <taxon>Anguinidae</taxon>
        <taxon>Anguininae</taxon>
        <taxon>Ditylenchus</taxon>
    </lineage>
</organism>
<sequence length="76" mass="8357">MLSLWVSCGNCNPQFKRNLVITNTVLKGPMLSTISYVCRAYETKGSQLLVREQTKLGQPLNGKACKDPSAKITVVN</sequence>
<evidence type="ECO:0000313" key="2">
    <source>
        <dbReference type="WBParaSite" id="jg665"/>
    </source>
</evidence>
<keyword evidence="1" id="KW-1185">Reference proteome</keyword>
<name>A0A915EJT3_9BILA</name>
<proteinExistence type="predicted"/>
<reference evidence="2" key="1">
    <citation type="submission" date="2022-11" db="UniProtKB">
        <authorList>
            <consortium name="WormBaseParasite"/>
        </authorList>
    </citation>
    <scope>IDENTIFICATION</scope>
</reference>
<dbReference type="WBParaSite" id="jg665">
    <property type="protein sequence ID" value="jg665"/>
    <property type="gene ID" value="jg665"/>
</dbReference>
<protein>
    <submittedName>
        <fullName evidence="2">Uncharacterized protein</fullName>
    </submittedName>
</protein>